<evidence type="ECO:0000313" key="7">
    <source>
        <dbReference type="EMBL" id="OAI94763.1"/>
    </source>
</evidence>
<keyword evidence="3" id="KW-0479">Metal-binding</keyword>
<dbReference type="PRINTS" id="PR00359">
    <property type="entry name" value="BP450"/>
</dbReference>
<evidence type="ECO:0000256" key="1">
    <source>
        <dbReference type="ARBA" id="ARBA00010617"/>
    </source>
</evidence>
<evidence type="ECO:0000256" key="6">
    <source>
        <dbReference type="ARBA" id="ARBA00023033"/>
    </source>
</evidence>
<organism evidence="7 8">
    <name type="scientific">Pseudomonas putida</name>
    <name type="common">Arthrobacter siderocapsulatus</name>
    <dbReference type="NCBI Taxonomy" id="303"/>
    <lineage>
        <taxon>Bacteria</taxon>
        <taxon>Pseudomonadati</taxon>
        <taxon>Pseudomonadota</taxon>
        <taxon>Gammaproteobacteria</taxon>
        <taxon>Pseudomonadales</taxon>
        <taxon>Pseudomonadaceae</taxon>
        <taxon>Pseudomonas</taxon>
    </lineage>
</organism>
<evidence type="ECO:0000256" key="3">
    <source>
        <dbReference type="ARBA" id="ARBA00022723"/>
    </source>
</evidence>
<comment type="similarity">
    <text evidence="1">Belongs to the cytochrome P450 family.</text>
</comment>
<dbReference type="Proteomes" id="UP000077752">
    <property type="component" value="Unassembled WGS sequence"/>
</dbReference>
<accession>A0A177SUZ7</accession>
<comment type="caution">
    <text evidence="7">The sequence shown here is derived from an EMBL/GenBank/DDBJ whole genome shotgun (WGS) entry which is preliminary data.</text>
</comment>
<evidence type="ECO:0000313" key="8">
    <source>
        <dbReference type="Proteomes" id="UP000077752"/>
    </source>
</evidence>
<protein>
    <submittedName>
        <fullName evidence="7">Cytochrome</fullName>
    </submittedName>
</protein>
<dbReference type="GO" id="GO:0005506">
    <property type="term" value="F:iron ion binding"/>
    <property type="evidence" value="ECO:0007669"/>
    <property type="project" value="InterPro"/>
</dbReference>
<evidence type="ECO:0000256" key="2">
    <source>
        <dbReference type="ARBA" id="ARBA00022617"/>
    </source>
</evidence>
<dbReference type="CDD" id="cd20629">
    <property type="entry name" value="P450_pinF1-like"/>
    <property type="match status" value="1"/>
</dbReference>
<reference evidence="7 8" key="1">
    <citation type="submission" date="2016-03" db="EMBL/GenBank/DDBJ databases">
        <title>Draft Genome Assembly of Pseudomonas putida strain CBF10-2.</title>
        <authorList>
            <person name="Iyer R.S."/>
            <person name="Damania A."/>
        </authorList>
    </citation>
    <scope>NUCLEOTIDE SEQUENCE [LARGE SCALE GENOMIC DNA]</scope>
    <source>
        <strain evidence="7 8">CBF10-2</strain>
    </source>
</reference>
<dbReference type="InterPro" id="IPR002397">
    <property type="entry name" value="Cyt_P450_B"/>
</dbReference>
<dbReference type="EMBL" id="LUCV01000004">
    <property type="protein sequence ID" value="OAI94763.1"/>
    <property type="molecule type" value="Genomic_DNA"/>
</dbReference>
<keyword evidence="4" id="KW-0560">Oxidoreductase</keyword>
<dbReference type="Gene3D" id="1.10.630.10">
    <property type="entry name" value="Cytochrome P450"/>
    <property type="match status" value="1"/>
</dbReference>
<gene>
    <name evidence="7" type="ORF">AYO28_06960</name>
</gene>
<keyword evidence="2" id="KW-0349">Heme</keyword>
<dbReference type="GO" id="GO:0004497">
    <property type="term" value="F:monooxygenase activity"/>
    <property type="evidence" value="ECO:0007669"/>
    <property type="project" value="UniProtKB-KW"/>
</dbReference>
<dbReference type="InterPro" id="IPR036396">
    <property type="entry name" value="Cyt_P450_sf"/>
</dbReference>
<dbReference type="FunFam" id="1.10.630.10:FF:000018">
    <property type="entry name" value="Cytochrome P450 monooxygenase"/>
    <property type="match status" value="1"/>
</dbReference>
<dbReference type="SUPFAM" id="SSF48264">
    <property type="entry name" value="Cytochrome P450"/>
    <property type="match status" value="1"/>
</dbReference>
<proteinExistence type="inferred from homology"/>
<dbReference type="GO" id="GO:0020037">
    <property type="term" value="F:heme binding"/>
    <property type="evidence" value="ECO:0007669"/>
    <property type="project" value="InterPro"/>
</dbReference>
<dbReference type="PANTHER" id="PTHR46696">
    <property type="entry name" value="P450, PUTATIVE (EUROFUNG)-RELATED"/>
    <property type="match status" value="1"/>
</dbReference>
<keyword evidence="5" id="KW-0408">Iron</keyword>
<dbReference type="InterPro" id="IPR001128">
    <property type="entry name" value="Cyt_P450"/>
</dbReference>
<dbReference type="PANTHER" id="PTHR46696:SF3">
    <property type="entry name" value="PULCHERRIMINIC ACID SYNTHASE"/>
    <property type="match status" value="1"/>
</dbReference>
<dbReference type="GO" id="GO:0016705">
    <property type="term" value="F:oxidoreductase activity, acting on paired donors, with incorporation or reduction of molecular oxygen"/>
    <property type="evidence" value="ECO:0007669"/>
    <property type="project" value="InterPro"/>
</dbReference>
<dbReference type="RefSeq" id="WP_064301336.1">
    <property type="nucleotide sequence ID" value="NZ_LUCV01000004.1"/>
</dbReference>
<evidence type="ECO:0000256" key="5">
    <source>
        <dbReference type="ARBA" id="ARBA00023004"/>
    </source>
</evidence>
<name>A0A177SUZ7_PSEPU</name>
<sequence>MNAVQSIEDFDDPSFNPFMEDALVFGDHLDPYPAIAQLRHSASVVPGEYRVMMGLFPDITYPDKAPHFSVFGYDEVAQVLGDPQTFTNHAYSYNLGISFGRSISTMDAPEHPRYRRIFQKAFLPQTVAAWGDELVDPVVHDLMARFEGRGSADLVQEFTLHYPFHIIYRQLALPPEDVSTFHKLAIAQTVVAVDIEHGTEASRKLGSYFKRLVAERRANPGDDLISALALAEVDGEQLPEEVLISFLRQLVNAAGDTTYRATSVLLTALLRHPEQLEAIRQDRSLIPQAIEEALRWDGPVLMQSRFTSKATTLGGVEIPQGAFIDVVAGSANRDERKFADPDRFDIFRKPQHRHFAFAFGPHVCIGQHLARVEMTRALTAILDKLPNLRLDPDKPAAQIRGTMMRVPHSIHVKFG</sequence>
<dbReference type="Pfam" id="PF00067">
    <property type="entry name" value="p450"/>
    <property type="match status" value="1"/>
</dbReference>
<evidence type="ECO:0000256" key="4">
    <source>
        <dbReference type="ARBA" id="ARBA00023002"/>
    </source>
</evidence>
<keyword evidence="6" id="KW-0503">Monooxygenase</keyword>
<dbReference type="AlphaFoldDB" id="A0A177SUZ7"/>